<dbReference type="AlphaFoldDB" id="A0A8S4B768"/>
<reference evidence="2" key="1">
    <citation type="submission" date="2021-05" db="EMBL/GenBank/DDBJ databases">
        <authorList>
            <person name="Tigano A."/>
        </authorList>
    </citation>
    <scope>NUCLEOTIDE SEQUENCE</scope>
</reference>
<feature type="compositionally biased region" description="Polar residues" evidence="1">
    <location>
        <begin position="33"/>
        <end position="43"/>
    </location>
</feature>
<accession>A0A8S4B768</accession>
<keyword evidence="3" id="KW-1185">Reference proteome</keyword>
<dbReference type="EMBL" id="CAJRST010010001">
    <property type="protein sequence ID" value="CAG5903752.1"/>
    <property type="molecule type" value="Genomic_DNA"/>
</dbReference>
<evidence type="ECO:0000256" key="1">
    <source>
        <dbReference type="SAM" id="MobiDB-lite"/>
    </source>
</evidence>
<protein>
    <submittedName>
        <fullName evidence="2">(Atlantic silverside) hypothetical protein</fullName>
    </submittedName>
</protein>
<name>A0A8S4B768_9TELE</name>
<comment type="caution">
    <text evidence="2">The sequence shown here is derived from an EMBL/GenBank/DDBJ whole genome shotgun (WGS) entry which is preliminary data.</text>
</comment>
<evidence type="ECO:0000313" key="2">
    <source>
        <dbReference type="EMBL" id="CAG5903752.1"/>
    </source>
</evidence>
<gene>
    <name evidence="2" type="ORF">MMEN_LOCUS9326</name>
</gene>
<proteinExistence type="predicted"/>
<evidence type="ECO:0000313" key="3">
    <source>
        <dbReference type="Proteomes" id="UP000677803"/>
    </source>
</evidence>
<sequence>MDLDTQRGLQLTVHCSSSNPVKWTYLFEFGGNSHPQAADTSIAESKRRPPPRGSPPAEALRIPARAPANSTSSPGDVTGTWKGSPAPPAGRAENRSPG</sequence>
<feature type="region of interest" description="Disordered" evidence="1">
    <location>
        <begin position="30"/>
        <end position="98"/>
    </location>
</feature>
<dbReference type="Proteomes" id="UP000677803">
    <property type="component" value="Unassembled WGS sequence"/>
</dbReference>
<organism evidence="2 3">
    <name type="scientific">Menidia menidia</name>
    <name type="common">Atlantic silverside</name>
    <dbReference type="NCBI Taxonomy" id="238744"/>
    <lineage>
        <taxon>Eukaryota</taxon>
        <taxon>Metazoa</taxon>
        <taxon>Chordata</taxon>
        <taxon>Craniata</taxon>
        <taxon>Vertebrata</taxon>
        <taxon>Euteleostomi</taxon>
        <taxon>Actinopterygii</taxon>
        <taxon>Neopterygii</taxon>
        <taxon>Teleostei</taxon>
        <taxon>Neoteleostei</taxon>
        <taxon>Acanthomorphata</taxon>
        <taxon>Ovalentaria</taxon>
        <taxon>Atherinomorphae</taxon>
        <taxon>Atheriniformes</taxon>
        <taxon>Atherinopsidae</taxon>
        <taxon>Menidiinae</taxon>
        <taxon>Menidia</taxon>
    </lineage>
</organism>